<proteinExistence type="predicted"/>
<reference evidence="2 3" key="1">
    <citation type="submission" date="2022-03" db="EMBL/GenBank/DDBJ databases">
        <title>Draft genome sequence of Furfurilactobacillus curtus JCM 31185.</title>
        <authorList>
            <person name="Suzuki S."/>
            <person name="Endo A."/>
            <person name="Kajikawa A."/>
        </authorList>
    </citation>
    <scope>NUCLEOTIDE SEQUENCE [LARGE SCALE GENOMIC DNA]</scope>
    <source>
        <strain evidence="2 3">JCM 31185</strain>
    </source>
</reference>
<keyword evidence="1" id="KW-1133">Transmembrane helix</keyword>
<feature type="transmembrane region" description="Helical" evidence="1">
    <location>
        <begin position="138"/>
        <end position="158"/>
    </location>
</feature>
<sequence>MTAGLTMIITLLNPLFGGIFAALAVQNDRRFRQLYVVVIAVLIGIMAYNLVPSRETADLARYFYWIDHYFRGHSFEHIWQNYGSQGLFVVQPLIYFLVGLTQNNQLLPFGVMLIASLCNLTVITRLCDKYQINMTKCILIYLCLMPFPIADLGVRTVLSFSLASLAIYRDLEAHRRGLLTWLIYLLAISVHVAGLIIVLMRLVLLLKVHWRPNPIRAIFKLSAMIVIIAIGLVGLTQLGVFDLFLTKSSSYFGEGGDVSYVEYLSNSIYMRLIRLFYLMVFGYMSLILWLRRHTTGLTNKDGYTYALLLSVVALISFISKDSVYLRLTFILPTLMAYLYVGRSANQSRRQLIGDLFLTGLCIGGVMIQITYLSLNTNLFNFMIHVFQSGIVNLILTGG</sequence>
<evidence type="ECO:0000313" key="2">
    <source>
        <dbReference type="EMBL" id="GKT05968.1"/>
    </source>
</evidence>
<feature type="transmembrane region" description="Helical" evidence="1">
    <location>
        <begin position="6"/>
        <end position="25"/>
    </location>
</feature>
<accession>A0ABQ5JNR4</accession>
<keyword evidence="1" id="KW-0812">Transmembrane</keyword>
<protein>
    <recommendedName>
        <fullName evidence="4">EpsG family protein</fullName>
    </recommendedName>
</protein>
<dbReference type="EMBL" id="BQXO01000003">
    <property type="protein sequence ID" value="GKT05968.1"/>
    <property type="molecule type" value="Genomic_DNA"/>
</dbReference>
<feature type="transmembrane region" description="Helical" evidence="1">
    <location>
        <begin position="268"/>
        <end position="290"/>
    </location>
</feature>
<feature type="transmembrane region" description="Helical" evidence="1">
    <location>
        <begin position="106"/>
        <end position="126"/>
    </location>
</feature>
<keyword evidence="3" id="KW-1185">Reference proteome</keyword>
<evidence type="ECO:0000313" key="3">
    <source>
        <dbReference type="Proteomes" id="UP001628078"/>
    </source>
</evidence>
<organism evidence="2 3">
    <name type="scientific">Furfurilactobacillus curtus</name>
    <dbReference type="NCBI Taxonomy" id="1746200"/>
    <lineage>
        <taxon>Bacteria</taxon>
        <taxon>Bacillati</taxon>
        <taxon>Bacillota</taxon>
        <taxon>Bacilli</taxon>
        <taxon>Lactobacillales</taxon>
        <taxon>Lactobacillaceae</taxon>
        <taxon>Furfurilactobacillus</taxon>
    </lineage>
</organism>
<keyword evidence="1" id="KW-0472">Membrane</keyword>
<feature type="transmembrane region" description="Helical" evidence="1">
    <location>
        <begin position="218"/>
        <end position="241"/>
    </location>
</feature>
<dbReference type="Proteomes" id="UP001628078">
    <property type="component" value="Unassembled WGS sequence"/>
</dbReference>
<dbReference type="RefSeq" id="WP_407883700.1">
    <property type="nucleotide sequence ID" value="NZ_BQXO01000003.1"/>
</dbReference>
<feature type="transmembrane region" description="Helical" evidence="1">
    <location>
        <begin position="34"/>
        <end position="51"/>
    </location>
</feature>
<gene>
    <name evidence="2" type="ORF">JCM31185_12560</name>
</gene>
<evidence type="ECO:0000256" key="1">
    <source>
        <dbReference type="SAM" id="Phobius"/>
    </source>
</evidence>
<name>A0ABQ5JNR4_9LACO</name>
<comment type="caution">
    <text evidence="2">The sequence shown here is derived from an EMBL/GenBank/DDBJ whole genome shotgun (WGS) entry which is preliminary data.</text>
</comment>
<evidence type="ECO:0008006" key="4">
    <source>
        <dbReference type="Google" id="ProtNLM"/>
    </source>
</evidence>
<feature type="transmembrane region" description="Helical" evidence="1">
    <location>
        <begin position="302"/>
        <end position="318"/>
    </location>
</feature>
<feature type="transmembrane region" description="Helical" evidence="1">
    <location>
        <begin position="352"/>
        <end position="372"/>
    </location>
</feature>
<feature type="transmembrane region" description="Helical" evidence="1">
    <location>
        <begin position="178"/>
        <end position="206"/>
    </location>
</feature>
<feature type="transmembrane region" description="Helical" evidence="1">
    <location>
        <begin position="324"/>
        <end position="340"/>
    </location>
</feature>